<dbReference type="OrthoDB" id="9815331at2"/>
<dbReference type="InterPro" id="IPR006176">
    <property type="entry name" value="3-OHacyl-CoA_DH_NAD-bd"/>
</dbReference>
<dbReference type="InterPro" id="IPR006108">
    <property type="entry name" value="3HC_DH_C"/>
</dbReference>
<dbReference type="PANTHER" id="PTHR48075:SF1">
    <property type="entry name" value="LAMBDA-CRYSTALLIN HOMOLOG"/>
    <property type="match status" value="1"/>
</dbReference>
<dbReference type="InterPro" id="IPR036291">
    <property type="entry name" value="NAD(P)-bd_dom_sf"/>
</dbReference>
<keyword evidence="7" id="KW-1185">Reference proteome</keyword>
<dbReference type="InterPro" id="IPR008927">
    <property type="entry name" value="6-PGluconate_DH-like_C_sf"/>
</dbReference>
<organism evidence="6 7">
    <name type="scientific">Anaerosporomusa subterranea</name>
    <dbReference type="NCBI Taxonomy" id="1794912"/>
    <lineage>
        <taxon>Bacteria</taxon>
        <taxon>Bacillati</taxon>
        <taxon>Bacillota</taxon>
        <taxon>Negativicutes</taxon>
        <taxon>Acetonemataceae</taxon>
        <taxon>Anaerosporomusa</taxon>
    </lineage>
</organism>
<dbReference type="SUPFAM" id="SSF48179">
    <property type="entry name" value="6-phosphogluconate dehydrogenase C-terminal domain-like"/>
    <property type="match status" value="1"/>
</dbReference>
<name>A0A154BR91_ANASB</name>
<evidence type="ECO:0000256" key="1">
    <source>
        <dbReference type="ARBA" id="ARBA00005086"/>
    </source>
</evidence>
<dbReference type="PANTHER" id="PTHR48075">
    <property type="entry name" value="3-HYDROXYACYL-COA DEHYDROGENASE FAMILY PROTEIN"/>
    <property type="match status" value="1"/>
</dbReference>
<dbReference type="Gene3D" id="1.10.1040.10">
    <property type="entry name" value="N-(1-d-carboxylethyl)-l-norvaline Dehydrogenase, domain 2"/>
    <property type="match status" value="1"/>
</dbReference>
<comment type="similarity">
    <text evidence="2">Belongs to the 3-hydroxyacyl-CoA dehydrogenase family.</text>
</comment>
<dbReference type="InterPro" id="IPR013328">
    <property type="entry name" value="6PGD_dom2"/>
</dbReference>
<dbReference type="RefSeq" id="WP_066241962.1">
    <property type="nucleotide sequence ID" value="NZ_LSGP01000017.1"/>
</dbReference>
<sequence>MQTSQFTKIACIGSGLIGVGWTVNFIVKGYSVNLYDINKPQLETAAKLIQRNLEFLVAKEVLTQEGAAEAASRIFYYTDLAEAVKDVQFVQEAGPERYDVKQSILAEVEKHVSDEVVFASSTSGLLLTEIAKHAKHPERCLGAHPYNPVHLIPLVEITKGDKTSEKYVNLACEFYQQLGKEPIVLKKEALGFIANRLQVALYREAVELVMRGVCTVEEVDKAALFGPGLRFGILGPNLIFQLGGGAHGITGILTHIGPSVEMWWADMADWKRFPEGWIEMAQVGVDKAMANRDKQIGNTNEEVSRYRDDMLVEVLKLHKKL</sequence>
<reference evidence="6 7" key="1">
    <citation type="submission" date="2016-02" db="EMBL/GenBank/DDBJ databases">
        <title>Anaerosporomusa subterraneum gen. nov., sp. nov., a spore-forming obligate anaerobe isolated from saprolite.</title>
        <authorList>
            <person name="Choi J.K."/>
            <person name="Shah M."/>
            <person name="Yee N."/>
        </authorList>
    </citation>
    <scope>NUCLEOTIDE SEQUENCE [LARGE SCALE GENOMIC DNA]</scope>
    <source>
        <strain evidence="6 7">RU4</strain>
    </source>
</reference>
<dbReference type="GO" id="GO:0019605">
    <property type="term" value="P:butyrate metabolic process"/>
    <property type="evidence" value="ECO:0007669"/>
    <property type="project" value="UniProtKB-UniPathway"/>
</dbReference>
<evidence type="ECO:0000259" key="4">
    <source>
        <dbReference type="Pfam" id="PF00725"/>
    </source>
</evidence>
<dbReference type="GO" id="GO:0070403">
    <property type="term" value="F:NAD+ binding"/>
    <property type="evidence" value="ECO:0007669"/>
    <property type="project" value="InterPro"/>
</dbReference>
<gene>
    <name evidence="6" type="ORF">AXX12_08465</name>
</gene>
<dbReference type="EMBL" id="LSGP01000017">
    <property type="protein sequence ID" value="KYZ76456.1"/>
    <property type="molecule type" value="Genomic_DNA"/>
</dbReference>
<dbReference type="Pfam" id="PF02737">
    <property type="entry name" value="3HCDH_N"/>
    <property type="match status" value="1"/>
</dbReference>
<evidence type="ECO:0000256" key="2">
    <source>
        <dbReference type="ARBA" id="ARBA00009463"/>
    </source>
</evidence>
<keyword evidence="3" id="KW-0560">Oxidoreductase</keyword>
<dbReference type="STRING" id="1794912.AXX12_08465"/>
<dbReference type="AlphaFoldDB" id="A0A154BR91"/>
<dbReference type="Pfam" id="PF00725">
    <property type="entry name" value="3HCDH"/>
    <property type="match status" value="1"/>
</dbReference>
<evidence type="ECO:0000259" key="5">
    <source>
        <dbReference type="Pfam" id="PF02737"/>
    </source>
</evidence>
<dbReference type="UniPathway" id="UPA00863"/>
<evidence type="ECO:0000256" key="3">
    <source>
        <dbReference type="ARBA" id="ARBA00023002"/>
    </source>
</evidence>
<feature type="domain" description="3-hydroxyacyl-CoA dehydrogenase NAD binding" evidence="5">
    <location>
        <begin position="8"/>
        <end position="186"/>
    </location>
</feature>
<evidence type="ECO:0000313" key="7">
    <source>
        <dbReference type="Proteomes" id="UP000076268"/>
    </source>
</evidence>
<dbReference type="PROSITE" id="PS00067">
    <property type="entry name" value="3HCDH"/>
    <property type="match status" value="1"/>
</dbReference>
<dbReference type="Gene3D" id="3.40.50.720">
    <property type="entry name" value="NAD(P)-binding Rossmann-like Domain"/>
    <property type="match status" value="1"/>
</dbReference>
<comment type="pathway">
    <text evidence="1">Lipid metabolism; butanoate metabolism.</text>
</comment>
<dbReference type="Proteomes" id="UP000076268">
    <property type="component" value="Unassembled WGS sequence"/>
</dbReference>
<dbReference type="GO" id="GO:0050104">
    <property type="term" value="F:L-gulonate 3-dehydrogenase activity"/>
    <property type="evidence" value="ECO:0007669"/>
    <property type="project" value="TreeGrafter"/>
</dbReference>
<dbReference type="InterPro" id="IPR006180">
    <property type="entry name" value="3-OHacyl-CoA_DH_CS"/>
</dbReference>
<protein>
    <submittedName>
        <fullName evidence="6">3-hydroxyacyl-CoA dehydrogenase</fullName>
    </submittedName>
</protein>
<accession>A0A154BR91</accession>
<feature type="domain" description="3-hydroxyacyl-CoA dehydrogenase C-terminal" evidence="4">
    <location>
        <begin position="191"/>
        <end position="272"/>
    </location>
</feature>
<comment type="caution">
    <text evidence="6">The sequence shown here is derived from an EMBL/GenBank/DDBJ whole genome shotgun (WGS) entry which is preliminary data.</text>
</comment>
<proteinExistence type="inferred from homology"/>
<evidence type="ECO:0000313" key="6">
    <source>
        <dbReference type="EMBL" id="KYZ76456.1"/>
    </source>
</evidence>
<dbReference type="SUPFAM" id="SSF51735">
    <property type="entry name" value="NAD(P)-binding Rossmann-fold domains"/>
    <property type="match status" value="1"/>
</dbReference>